<sequence length="599" mass="63507">MIAALVILVQEKKLYITDRPVYKVGGNGQSAYYWKSLLPAIGSIVGSINAYIAGGGIALLVASYAKHQGLNKGLSLKKISHLGQLAAAGVPLALSPLFVVGITVAAALSLTNSSIVQAFTPTLVLFDSPGSCPLVSFHTVADTNVRCDYVGRGQGFGYGENCPVNDKYGIMFDVGVSVLSNDVPENYTRRGVSYPRSLSGLSGRVSTMASDVISKIVGDSAIMVTSETVAVSCLPRTKVTAVCKTNLDGTGLSYTNLGETSTSFWFKTQQMQFCNSAGTCTSDYRTNFNDGTVFVFAENKPHEGSTSLLLVATGNYATDLGTPQLFCRVSAEETFLPIRVQGFTADKVEGYSCPLVPQSAAVCQDGRLEILGLINNTQGRTKGEMLEGALEKMLEVGATEMYTHLPTNNANLDQTCTLQTPRTVLGSRTAYGYLWAIPPGVLASIFLIGWITLGFRRAAQAYWSPLDPGCMAVSGVAVPKNSSLYTAVNRLAGASTNHINEFIQGPLRLAEVDIGHLALTMDDQGVAPVPQTGKTYGAPSAYTPTSTQAAMSPEIKPFTPMMTPDQAAAYQGQQYASSNNGSYFPAGAVPLAHPPYYGP</sequence>
<name>A0ACC2VIL0_9TREE</name>
<keyword evidence="2" id="KW-1185">Reference proteome</keyword>
<reference evidence="1" key="1">
    <citation type="submission" date="2023-04" db="EMBL/GenBank/DDBJ databases">
        <title>Draft Genome sequencing of Naganishia species isolated from polar environments using Oxford Nanopore Technology.</title>
        <authorList>
            <person name="Leo P."/>
            <person name="Venkateswaran K."/>
        </authorList>
    </citation>
    <scope>NUCLEOTIDE SEQUENCE</scope>
    <source>
        <strain evidence="1">MNA-CCFEE 5261</strain>
    </source>
</reference>
<accession>A0ACC2VIL0</accession>
<dbReference type="Proteomes" id="UP001241377">
    <property type="component" value="Unassembled WGS sequence"/>
</dbReference>
<proteinExistence type="predicted"/>
<evidence type="ECO:0000313" key="1">
    <source>
        <dbReference type="EMBL" id="KAJ9098946.1"/>
    </source>
</evidence>
<protein>
    <submittedName>
        <fullName evidence="1">Uncharacterized protein</fullName>
    </submittedName>
</protein>
<organism evidence="1 2">
    <name type="scientific">Naganishia cerealis</name>
    <dbReference type="NCBI Taxonomy" id="610337"/>
    <lineage>
        <taxon>Eukaryota</taxon>
        <taxon>Fungi</taxon>
        <taxon>Dikarya</taxon>
        <taxon>Basidiomycota</taxon>
        <taxon>Agaricomycotina</taxon>
        <taxon>Tremellomycetes</taxon>
        <taxon>Filobasidiales</taxon>
        <taxon>Filobasidiaceae</taxon>
        <taxon>Naganishia</taxon>
    </lineage>
</organism>
<gene>
    <name evidence="1" type="ORF">QFC19_006170</name>
</gene>
<comment type="caution">
    <text evidence="1">The sequence shown here is derived from an EMBL/GenBank/DDBJ whole genome shotgun (WGS) entry which is preliminary data.</text>
</comment>
<dbReference type="EMBL" id="JASBWR010000072">
    <property type="protein sequence ID" value="KAJ9098946.1"/>
    <property type="molecule type" value="Genomic_DNA"/>
</dbReference>
<evidence type="ECO:0000313" key="2">
    <source>
        <dbReference type="Proteomes" id="UP001241377"/>
    </source>
</evidence>